<dbReference type="InterPro" id="IPR002481">
    <property type="entry name" value="FUR"/>
</dbReference>
<evidence type="ECO:0000256" key="5">
    <source>
        <dbReference type="ARBA" id="ARBA00023125"/>
    </source>
</evidence>
<reference evidence="7 8" key="1">
    <citation type="journal article" date="2016" name="Front. Microbiol.">
        <title>Genome Sequence of the Piezophilic, Mesophilic Sulfate-Reducing Bacterium Desulfovibrio indicus J2T.</title>
        <authorList>
            <person name="Cao J."/>
            <person name="Maignien L."/>
            <person name="Shao Z."/>
            <person name="Alain K."/>
            <person name="Jebbar M."/>
        </authorList>
    </citation>
    <scope>NUCLEOTIDE SEQUENCE [LARGE SCALE GENOMIC DNA]</scope>
    <source>
        <strain evidence="7 8">J2</strain>
    </source>
</reference>
<evidence type="ECO:0000313" key="7">
    <source>
        <dbReference type="EMBL" id="AMK10559.1"/>
    </source>
</evidence>
<dbReference type="PANTHER" id="PTHR33202:SF7">
    <property type="entry name" value="FERRIC UPTAKE REGULATION PROTEIN"/>
    <property type="match status" value="1"/>
</dbReference>
<dbReference type="Gene3D" id="1.10.10.10">
    <property type="entry name" value="Winged helix-like DNA-binding domain superfamily/Winged helix DNA-binding domain"/>
    <property type="match status" value="1"/>
</dbReference>
<evidence type="ECO:0000256" key="1">
    <source>
        <dbReference type="ARBA" id="ARBA00007957"/>
    </source>
</evidence>
<dbReference type="PANTHER" id="PTHR33202">
    <property type="entry name" value="ZINC UPTAKE REGULATION PROTEIN"/>
    <property type="match status" value="1"/>
</dbReference>
<accession>A0ABN4LVH6</accession>
<comment type="similarity">
    <text evidence="1">Belongs to the Fur family.</text>
</comment>
<dbReference type="SUPFAM" id="SSF46785">
    <property type="entry name" value="Winged helix' DNA-binding domain"/>
    <property type="match status" value="1"/>
</dbReference>
<protein>
    <submittedName>
        <fullName evidence="7">Fur family transcriptional regulator</fullName>
    </submittedName>
</protein>
<keyword evidence="2" id="KW-0678">Repressor</keyword>
<gene>
    <name evidence="7" type="ORF">AWY79_05220</name>
</gene>
<dbReference type="InterPro" id="IPR036390">
    <property type="entry name" value="WH_DNA-bd_sf"/>
</dbReference>
<proteinExistence type="inferred from homology"/>
<dbReference type="Pfam" id="PF01475">
    <property type="entry name" value="FUR"/>
    <property type="match status" value="1"/>
</dbReference>
<evidence type="ECO:0000256" key="6">
    <source>
        <dbReference type="ARBA" id="ARBA00023163"/>
    </source>
</evidence>
<organism evidence="7 8">
    <name type="scientific">Pseudodesulfovibrio indicus</name>
    <dbReference type="NCBI Taxonomy" id="1716143"/>
    <lineage>
        <taxon>Bacteria</taxon>
        <taxon>Pseudomonadati</taxon>
        <taxon>Thermodesulfobacteriota</taxon>
        <taxon>Desulfovibrionia</taxon>
        <taxon>Desulfovibrionales</taxon>
        <taxon>Desulfovibrionaceae</taxon>
    </lineage>
</organism>
<evidence type="ECO:0000256" key="4">
    <source>
        <dbReference type="ARBA" id="ARBA00023015"/>
    </source>
</evidence>
<dbReference type="CDD" id="cd07153">
    <property type="entry name" value="Fur_like"/>
    <property type="match status" value="1"/>
</dbReference>
<dbReference type="Gene3D" id="3.30.1490.190">
    <property type="match status" value="1"/>
</dbReference>
<dbReference type="InterPro" id="IPR036388">
    <property type="entry name" value="WH-like_DNA-bd_sf"/>
</dbReference>
<evidence type="ECO:0000313" key="8">
    <source>
        <dbReference type="Proteomes" id="UP000055611"/>
    </source>
</evidence>
<keyword evidence="3" id="KW-0862">Zinc</keyword>
<dbReference type="EMBL" id="CP014206">
    <property type="protein sequence ID" value="AMK10559.1"/>
    <property type="molecule type" value="Genomic_DNA"/>
</dbReference>
<keyword evidence="8" id="KW-1185">Reference proteome</keyword>
<name>A0ABN4LVH6_9BACT</name>
<evidence type="ECO:0000256" key="2">
    <source>
        <dbReference type="ARBA" id="ARBA00022491"/>
    </source>
</evidence>
<dbReference type="Proteomes" id="UP000055611">
    <property type="component" value="Chromosome"/>
</dbReference>
<evidence type="ECO:0000256" key="3">
    <source>
        <dbReference type="ARBA" id="ARBA00022833"/>
    </source>
</evidence>
<keyword evidence="4" id="KW-0805">Transcription regulation</keyword>
<keyword evidence="6" id="KW-0804">Transcription</keyword>
<sequence>MSMAHEMGFRLSKQRKVILEELQKVKTHPTADEVYDMVRKIIPRISLGTVYRNLEFLSSKGLVLKLGAPGEQKRFDGTPEPHPHIRCEVCTAVADVECEIEIPIIPESCTSGYRVLSTNVEFVGICPKCQAAQQ</sequence>
<dbReference type="InterPro" id="IPR043135">
    <property type="entry name" value="Fur_C"/>
</dbReference>
<keyword evidence="5" id="KW-0238">DNA-binding</keyword>